<dbReference type="GO" id="GO:0005524">
    <property type="term" value="F:ATP binding"/>
    <property type="evidence" value="ECO:0007669"/>
    <property type="project" value="UniProtKB-KW"/>
</dbReference>
<dbReference type="SUPFAM" id="SSF53067">
    <property type="entry name" value="Actin-like ATPase domain"/>
    <property type="match status" value="1"/>
</dbReference>
<evidence type="ECO:0000256" key="6">
    <source>
        <dbReference type="ARBA" id="ARBA00022777"/>
    </source>
</evidence>
<evidence type="ECO:0000256" key="7">
    <source>
        <dbReference type="ARBA" id="ARBA00022833"/>
    </source>
</evidence>
<evidence type="ECO:0000256" key="10">
    <source>
        <dbReference type="ARBA" id="ARBA00023277"/>
    </source>
</evidence>
<protein>
    <recommendedName>
        <fullName evidence="11">fructokinase</fullName>
        <ecNumber evidence="11">2.7.1.4</ecNumber>
    </recommendedName>
</protein>
<evidence type="ECO:0000256" key="2">
    <source>
        <dbReference type="ARBA" id="ARBA00006479"/>
    </source>
</evidence>
<keyword evidence="10" id="KW-0119">Carbohydrate metabolism</keyword>
<dbReference type="GO" id="GO:0046872">
    <property type="term" value="F:metal ion binding"/>
    <property type="evidence" value="ECO:0007669"/>
    <property type="project" value="UniProtKB-KW"/>
</dbReference>
<dbReference type="PROSITE" id="PS01125">
    <property type="entry name" value="ROK"/>
    <property type="match status" value="1"/>
</dbReference>
<comment type="cofactor">
    <cofactor evidence="1">
        <name>Mg(2+)</name>
        <dbReference type="ChEBI" id="CHEBI:18420"/>
    </cofactor>
</comment>
<evidence type="ECO:0000256" key="9">
    <source>
        <dbReference type="ARBA" id="ARBA00022842"/>
    </source>
</evidence>
<dbReference type="InterPro" id="IPR049874">
    <property type="entry name" value="ROK_cs"/>
</dbReference>
<dbReference type="InterPro" id="IPR051804">
    <property type="entry name" value="Carb_Metab_Reg_Kinase/Isom"/>
</dbReference>
<dbReference type="Proteomes" id="UP000220840">
    <property type="component" value="Unassembled WGS sequence"/>
</dbReference>
<comment type="caution">
    <text evidence="13">The sequence shown here is derived from an EMBL/GenBank/DDBJ whole genome shotgun (WGS) entry which is preliminary data.</text>
</comment>
<dbReference type="FunFam" id="3.30.420.40:FF:000153">
    <property type="entry name" value="Putative fructokinase"/>
    <property type="match status" value="1"/>
</dbReference>
<comment type="similarity">
    <text evidence="2">Belongs to the ROK (NagC/XylR) family.</text>
</comment>
<evidence type="ECO:0000256" key="5">
    <source>
        <dbReference type="ARBA" id="ARBA00022741"/>
    </source>
</evidence>
<proteinExistence type="inferred from homology"/>
<evidence type="ECO:0000256" key="1">
    <source>
        <dbReference type="ARBA" id="ARBA00001946"/>
    </source>
</evidence>
<evidence type="ECO:0000313" key="13">
    <source>
        <dbReference type="EMBL" id="PEG30345.1"/>
    </source>
</evidence>
<evidence type="ECO:0000313" key="14">
    <source>
        <dbReference type="Proteomes" id="UP000220840"/>
    </source>
</evidence>
<dbReference type="InterPro" id="IPR000600">
    <property type="entry name" value="ROK"/>
</dbReference>
<dbReference type="GO" id="GO:0008865">
    <property type="term" value="F:fructokinase activity"/>
    <property type="evidence" value="ECO:0007669"/>
    <property type="project" value="UniProtKB-EC"/>
</dbReference>
<keyword evidence="6 13" id="KW-0418">Kinase</keyword>
<reference evidence="13 14" key="1">
    <citation type="submission" date="2017-10" db="EMBL/GenBank/DDBJ databases">
        <title>Effective Description of Clostridium neonatale sp. nov. linked to necrotizing enterocolitis in neonates and a clarification of species assignable to the genus Clostridium (Prazmowski 1880) emend. Lawson and Rainey 2016.</title>
        <authorList>
            <person name="Bernard K."/>
            <person name="Burdz T."/>
            <person name="Wiebe D."/>
            <person name="Balcewich B."/>
            <person name="Alfa M."/>
            <person name="Bernier A.-M."/>
        </authorList>
    </citation>
    <scope>NUCLEOTIDE SEQUENCE [LARGE SCALE GENOMIC DNA]</scope>
    <source>
        <strain evidence="13 14">LCDC99A005</strain>
    </source>
</reference>
<evidence type="ECO:0000256" key="8">
    <source>
        <dbReference type="ARBA" id="ARBA00022840"/>
    </source>
</evidence>
<evidence type="ECO:0000256" key="3">
    <source>
        <dbReference type="ARBA" id="ARBA00022679"/>
    </source>
</evidence>
<evidence type="ECO:0000256" key="11">
    <source>
        <dbReference type="ARBA" id="ARBA00038887"/>
    </source>
</evidence>
<dbReference type="AlphaFoldDB" id="A0A2A7MF64"/>
<dbReference type="PANTHER" id="PTHR42742:SF3">
    <property type="entry name" value="FRUCTOKINASE"/>
    <property type="match status" value="1"/>
</dbReference>
<dbReference type="EMBL" id="PDCJ01000001">
    <property type="protein sequence ID" value="PEG30345.1"/>
    <property type="molecule type" value="Genomic_DNA"/>
</dbReference>
<keyword evidence="3" id="KW-0808">Transferase</keyword>
<dbReference type="InterPro" id="IPR043129">
    <property type="entry name" value="ATPase_NBD"/>
</dbReference>
<dbReference type="CDD" id="cd24067">
    <property type="entry name" value="ASKHA_NBD_ROK_BsFRK-like"/>
    <property type="match status" value="1"/>
</dbReference>
<keyword evidence="7" id="KW-0862">Zinc</keyword>
<comment type="catalytic activity">
    <reaction evidence="12">
        <text>D-fructose + ATP = D-fructose 6-phosphate + ADP + H(+)</text>
        <dbReference type="Rhea" id="RHEA:16125"/>
        <dbReference type="ChEBI" id="CHEBI:15378"/>
        <dbReference type="ChEBI" id="CHEBI:30616"/>
        <dbReference type="ChEBI" id="CHEBI:37721"/>
        <dbReference type="ChEBI" id="CHEBI:61527"/>
        <dbReference type="ChEBI" id="CHEBI:456216"/>
        <dbReference type="EC" id="2.7.1.4"/>
    </reaction>
</comment>
<keyword evidence="5" id="KW-0547">Nucleotide-binding</keyword>
<dbReference type="RefSeq" id="WP_058294516.1">
    <property type="nucleotide sequence ID" value="NZ_CAMRXG010000054.1"/>
</dbReference>
<dbReference type="Pfam" id="PF00480">
    <property type="entry name" value="ROK"/>
    <property type="match status" value="1"/>
</dbReference>
<gene>
    <name evidence="13" type="ORF">CQ394_01040</name>
</gene>
<name>A0A2A7MF64_9CLOT</name>
<evidence type="ECO:0000256" key="4">
    <source>
        <dbReference type="ARBA" id="ARBA00022723"/>
    </source>
</evidence>
<organism evidence="13 14">
    <name type="scientific">Clostridium neonatale</name>
    <dbReference type="NCBI Taxonomy" id="137838"/>
    <lineage>
        <taxon>Bacteria</taxon>
        <taxon>Bacillati</taxon>
        <taxon>Bacillota</taxon>
        <taxon>Clostridia</taxon>
        <taxon>Eubacteriales</taxon>
        <taxon>Clostridiaceae</taxon>
        <taxon>Clostridium</taxon>
    </lineage>
</organism>
<evidence type="ECO:0000256" key="12">
    <source>
        <dbReference type="ARBA" id="ARBA00048451"/>
    </source>
</evidence>
<dbReference type="FunFam" id="3.30.420.40:FF:000136">
    <property type="entry name" value="Putative fructokinase"/>
    <property type="match status" value="1"/>
</dbReference>
<accession>A0A2A7MF64</accession>
<keyword evidence="14" id="KW-1185">Reference proteome</keyword>
<dbReference type="STRING" id="137838.GCA_001458595_01647"/>
<dbReference type="Gene3D" id="3.30.420.40">
    <property type="match status" value="2"/>
</dbReference>
<sequence length="291" mass="32157">MKYGAIEAGGTKFVCAVSNEKLEILERISLPTTTPDETMKNVFEFFDKYDLDAIGVGSFGPIDVNKKSKTYGYITTTPKLAWANYNFVGALKDRYNIPIGWTTDVNAAALGELKKGAAVGLQSCIYLTVGTGIGGGAMINGQFLEGYGHPEMGHILIRMHPNDQFKGICPYHKNCLEGVASGPAIEDRWGKKAYELVDNEEVWKIEAFYLAQALMTYTLTINPERIVLGGGVMKQRQLFHYIRKELEKLMNNYVTMPDLDEYIVSPGLGDNSGIIGCLLLAQEVNKDEITC</sequence>
<keyword evidence="4" id="KW-0479">Metal-binding</keyword>
<keyword evidence="9" id="KW-0460">Magnesium</keyword>
<dbReference type="PANTHER" id="PTHR42742">
    <property type="entry name" value="TRANSCRIPTIONAL REPRESSOR MPRA"/>
    <property type="match status" value="1"/>
</dbReference>
<dbReference type="EC" id="2.7.1.4" evidence="11"/>
<keyword evidence="8" id="KW-0067">ATP-binding</keyword>
<dbReference type="OrthoDB" id="9783435at2"/>